<dbReference type="InterPro" id="IPR002347">
    <property type="entry name" value="SDR_fam"/>
</dbReference>
<sequence>MVLKSLGVALVTGASQGIGKAIATRLASDGYKVAINDLGSKREQLEELAKEIKNKYGHEVSTVTGDVSKEKDVEGMVEFASKSLGGLDVMVANAGILKNDASILSMGKYLSGKCSKIIFANHFVWIAGDEWDNILRINAKGTFLCYKYAAKQMIAQGRPGGRLIGASSVAGKQGATHACAYTASKFAIRGLTQTAAMEFGQYGITVNAYAPGLIETPMLPGPVSSASSSPESYSSLLQALPSFTKLGHPEDIASLVSYLASKEAGYITGQTISVNGGMFFD</sequence>
<dbReference type="PANTHER" id="PTHR42879">
    <property type="entry name" value="3-OXOACYL-(ACYL-CARRIER-PROTEIN) REDUCTASE"/>
    <property type="match status" value="1"/>
</dbReference>
<dbReference type="InterPro" id="IPR036291">
    <property type="entry name" value="NAD(P)-bd_dom_sf"/>
</dbReference>
<organism evidence="6 7">
    <name type="scientific">Rhodocollybia butyracea</name>
    <dbReference type="NCBI Taxonomy" id="206335"/>
    <lineage>
        <taxon>Eukaryota</taxon>
        <taxon>Fungi</taxon>
        <taxon>Dikarya</taxon>
        <taxon>Basidiomycota</taxon>
        <taxon>Agaricomycotina</taxon>
        <taxon>Agaricomycetes</taxon>
        <taxon>Agaricomycetidae</taxon>
        <taxon>Agaricales</taxon>
        <taxon>Marasmiineae</taxon>
        <taxon>Omphalotaceae</taxon>
        <taxon>Rhodocollybia</taxon>
    </lineage>
</organism>
<dbReference type="Proteomes" id="UP000772434">
    <property type="component" value="Unassembled WGS sequence"/>
</dbReference>
<dbReference type="PRINTS" id="PR00081">
    <property type="entry name" value="GDHRDH"/>
</dbReference>
<dbReference type="EC" id="1.1.1.100" evidence="2"/>
<proteinExistence type="inferred from homology"/>
<dbReference type="Gene3D" id="3.40.50.720">
    <property type="entry name" value="NAD(P)-binding Rossmann-like Domain"/>
    <property type="match status" value="1"/>
</dbReference>
<dbReference type="PRINTS" id="PR00080">
    <property type="entry name" value="SDRFAMILY"/>
</dbReference>
<dbReference type="OrthoDB" id="498125at2759"/>
<evidence type="ECO:0000313" key="7">
    <source>
        <dbReference type="Proteomes" id="UP000772434"/>
    </source>
</evidence>
<name>A0A9P5UDT8_9AGAR</name>
<dbReference type="EMBL" id="JADNRY010000012">
    <property type="protein sequence ID" value="KAF9074583.1"/>
    <property type="molecule type" value="Genomic_DNA"/>
</dbReference>
<dbReference type="PANTHER" id="PTHR42879:SF2">
    <property type="entry name" value="3-OXOACYL-[ACYL-CARRIER-PROTEIN] REDUCTASE FABG"/>
    <property type="match status" value="1"/>
</dbReference>
<evidence type="ECO:0000256" key="5">
    <source>
        <dbReference type="ARBA" id="ARBA00048508"/>
    </source>
</evidence>
<dbReference type="AlphaFoldDB" id="A0A9P5UDT8"/>
<evidence type="ECO:0000256" key="4">
    <source>
        <dbReference type="ARBA" id="ARBA00023002"/>
    </source>
</evidence>
<accession>A0A9P5UDT8</accession>
<dbReference type="GO" id="GO:0004316">
    <property type="term" value="F:3-oxoacyl-[acyl-carrier-protein] reductase (NADPH) activity"/>
    <property type="evidence" value="ECO:0007669"/>
    <property type="project" value="UniProtKB-EC"/>
</dbReference>
<evidence type="ECO:0000256" key="2">
    <source>
        <dbReference type="ARBA" id="ARBA00012948"/>
    </source>
</evidence>
<dbReference type="InterPro" id="IPR050259">
    <property type="entry name" value="SDR"/>
</dbReference>
<keyword evidence="7" id="KW-1185">Reference proteome</keyword>
<dbReference type="Pfam" id="PF13561">
    <property type="entry name" value="adh_short_C2"/>
    <property type="match status" value="1"/>
</dbReference>
<gene>
    <name evidence="6" type="ORF">BDP27DRAFT_1415996</name>
</gene>
<dbReference type="PROSITE" id="PS00061">
    <property type="entry name" value="ADH_SHORT"/>
    <property type="match status" value="1"/>
</dbReference>
<evidence type="ECO:0000256" key="3">
    <source>
        <dbReference type="ARBA" id="ARBA00022857"/>
    </source>
</evidence>
<comment type="similarity">
    <text evidence="1">Belongs to the short-chain dehydrogenases/reductases (SDR) family.</text>
</comment>
<comment type="catalytic activity">
    <reaction evidence="5">
        <text>a (3R)-hydroxyacyl-[ACP] + NADP(+) = a 3-oxoacyl-[ACP] + NADPH + H(+)</text>
        <dbReference type="Rhea" id="RHEA:17397"/>
        <dbReference type="Rhea" id="RHEA-COMP:9916"/>
        <dbReference type="Rhea" id="RHEA-COMP:9945"/>
        <dbReference type="ChEBI" id="CHEBI:15378"/>
        <dbReference type="ChEBI" id="CHEBI:57783"/>
        <dbReference type="ChEBI" id="CHEBI:58349"/>
        <dbReference type="ChEBI" id="CHEBI:78776"/>
        <dbReference type="ChEBI" id="CHEBI:78827"/>
        <dbReference type="EC" id="1.1.1.100"/>
    </reaction>
</comment>
<protein>
    <recommendedName>
        <fullName evidence="2">3-oxoacyl-[acyl-carrier-protein] reductase</fullName>
        <ecNumber evidence="2">1.1.1.100</ecNumber>
    </recommendedName>
</protein>
<comment type="caution">
    <text evidence="6">The sequence shown here is derived from an EMBL/GenBank/DDBJ whole genome shotgun (WGS) entry which is preliminary data.</text>
</comment>
<evidence type="ECO:0000256" key="1">
    <source>
        <dbReference type="ARBA" id="ARBA00006484"/>
    </source>
</evidence>
<reference evidence="6" key="1">
    <citation type="submission" date="2020-11" db="EMBL/GenBank/DDBJ databases">
        <authorList>
            <consortium name="DOE Joint Genome Institute"/>
            <person name="Ahrendt S."/>
            <person name="Riley R."/>
            <person name="Andreopoulos W."/>
            <person name="Labutti K."/>
            <person name="Pangilinan J."/>
            <person name="Ruiz-Duenas F.J."/>
            <person name="Barrasa J.M."/>
            <person name="Sanchez-Garcia M."/>
            <person name="Camarero S."/>
            <person name="Miyauchi S."/>
            <person name="Serrano A."/>
            <person name="Linde D."/>
            <person name="Babiker R."/>
            <person name="Drula E."/>
            <person name="Ayuso-Fernandez I."/>
            <person name="Pacheco R."/>
            <person name="Padilla G."/>
            <person name="Ferreira P."/>
            <person name="Barriuso J."/>
            <person name="Kellner H."/>
            <person name="Castanera R."/>
            <person name="Alfaro M."/>
            <person name="Ramirez L."/>
            <person name="Pisabarro A.G."/>
            <person name="Kuo A."/>
            <person name="Tritt A."/>
            <person name="Lipzen A."/>
            <person name="He G."/>
            <person name="Yan M."/>
            <person name="Ng V."/>
            <person name="Cullen D."/>
            <person name="Martin F."/>
            <person name="Rosso M.-N."/>
            <person name="Henrissat B."/>
            <person name="Hibbett D."/>
            <person name="Martinez A.T."/>
            <person name="Grigoriev I.V."/>
        </authorList>
    </citation>
    <scope>NUCLEOTIDE SEQUENCE</scope>
    <source>
        <strain evidence="6">AH 40177</strain>
    </source>
</reference>
<evidence type="ECO:0000313" key="6">
    <source>
        <dbReference type="EMBL" id="KAF9074583.1"/>
    </source>
</evidence>
<keyword evidence="4" id="KW-0560">Oxidoreductase</keyword>
<dbReference type="GO" id="GO:0032787">
    <property type="term" value="P:monocarboxylic acid metabolic process"/>
    <property type="evidence" value="ECO:0007669"/>
    <property type="project" value="UniProtKB-ARBA"/>
</dbReference>
<keyword evidence="3" id="KW-0521">NADP</keyword>
<dbReference type="SUPFAM" id="SSF51735">
    <property type="entry name" value="NAD(P)-binding Rossmann-fold domains"/>
    <property type="match status" value="1"/>
</dbReference>
<dbReference type="FunFam" id="3.40.50.720:FF:000173">
    <property type="entry name" value="3-oxoacyl-[acyl-carrier protein] reductase"/>
    <property type="match status" value="1"/>
</dbReference>
<dbReference type="InterPro" id="IPR020904">
    <property type="entry name" value="Sc_DH/Rdtase_CS"/>
</dbReference>